<dbReference type="EMBL" id="UGRI01000001">
    <property type="protein sequence ID" value="SUA20600.1"/>
    <property type="molecule type" value="Genomic_DNA"/>
</dbReference>
<name>A0A378VWX3_NEIGO</name>
<proteinExistence type="predicted"/>
<dbReference type="AlphaFoldDB" id="A0A378VWX3"/>
<gene>
    <name evidence="1" type="ORF">NCTC11421_00693</name>
</gene>
<sequence>MAEHQPFVMNPFIAEPRPVEAAGKAPIAVAVTAHAVIAAAAGEFSADAFDPNVVVFLRRSVGVDFAHTLHQRFIGNRVQLIQRLAEKDAARCARRQGIRVEVEVPLTVCGNIDLFGSTRLTQGKTPPSLFRTADIQFV</sequence>
<reference evidence="1" key="1">
    <citation type="submission" date="2018-06" db="EMBL/GenBank/DDBJ databases">
        <authorList>
            <consortium name="Pathogen Informatics"/>
            <person name="Doyle S."/>
        </authorList>
    </citation>
    <scope>NUCLEOTIDE SEQUENCE [LARGE SCALE GENOMIC DNA]</scope>
    <source>
        <strain evidence="1">NCTC11421</strain>
    </source>
</reference>
<organism evidence="1">
    <name type="scientific">Neisseria gonorrhoeae</name>
    <dbReference type="NCBI Taxonomy" id="485"/>
    <lineage>
        <taxon>Bacteria</taxon>
        <taxon>Pseudomonadati</taxon>
        <taxon>Pseudomonadota</taxon>
        <taxon>Betaproteobacteria</taxon>
        <taxon>Neisseriales</taxon>
        <taxon>Neisseriaceae</taxon>
        <taxon>Neisseria</taxon>
    </lineage>
</organism>
<protein>
    <submittedName>
        <fullName evidence="1">Uncharacterized protein</fullName>
    </submittedName>
</protein>
<accession>A0A378VWX3</accession>
<evidence type="ECO:0000313" key="1">
    <source>
        <dbReference type="EMBL" id="SUA20600.1"/>
    </source>
</evidence>